<dbReference type="EMBL" id="JAYRBN010000112">
    <property type="protein sequence ID" value="KAL2724607.1"/>
    <property type="molecule type" value="Genomic_DNA"/>
</dbReference>
<feature type="region of interest" description="Disordered" evidence="1">
    <location>
        <begin position="1"/>
        <end position="85"/>
    </location>
</feature>
<keyword evidence="3" id="KW-1185">Reference proteome</keyword>
<protein>
    <submittedName>
        <fullName evidence="2">Uncharacterized protein</fullName>
    </submittedName>
</protein>
<evidence type="ECO:0000313" key="3">
    <source>
        <dbReference type="Proteomes" id="UP001607303"/>
    </source>
</evidence>
<feature type="compositionally biased region" description="Basic and acidic residues" evidence="1">
    <location>
        <begin position="10"/>
        <end position="20"/>
    </location>
</feature>
<reference evidence="2 3" key="1">
    <citation type="journal article" date="2024" name="Ann. Entomol. Soc. Am.">
        <title>Genomic analyses of the southern and eastern yellowjacket wasps (Hymenoptera: Vespidae) reveal evolutionary signatures of social life.</title>
        <authorList>
            <person name="Catto M.A."/>
            <person name="Caine P.B."/>
            <person name="Orr S.E."/>
            <person name="Hunt B.G."/>
            <person name="Goodisman M.A.D."/>
        </authorList>
    </citation>
    <scope>NUCLEOTIDE SEQUENCE [LARGE SCALE GENOMIC DNA]</scope>
    <source>
        <strain evidence="2">232</strain>
        <tissue evidence="2">Head and thorax</tissue>
    </source>
</reference>
<sequence>MKSRPGWDTPCRETRKEAVQQRELGSVQPVTTSWHCAMSEEDPSAKVTPYGARSDPVNSYPTGSADSKLSPGKKLQRKNNQNNKEWRSEKWNGVGAFTRIQIGSFCRSSSRLKQHLRSSDRLASSIAAATTHRKTGLEYDDYKGVLAFCGNNQQVVAKQGYECISSAVNTVARHHCRRVYPDTGYAPSPVKRQRWQERRERALEPPPIIFILTLVTIEDNAKRLAFSRSPWQGPRPRGWHESSSCSSTTDTGQERCRLSTSSG</sequence>
<dbReference type="AlphaFoldDB" id="A0ABD2AVG2"/>
<organism evidence="2 3">
    <name type="scientific">Vespula maculifrons</name>
    <name type="common">Eastern yellow jacket</name>
    <name type="synonym">Wasp</name>
    <dbReference type="NCBI Taxonomy" id="7453"/>
    <lineage>
        <taxon>Eukaryota</taxon>
        <taxon>Metazoa</taxon>
        <taxon>Ecdysozoa</taxon>
        <taxon>Arthropoda</taxon>
        <taxon>Hexapoda</taxon>
        <taxon>Insecta</taxon>
        <taxon>Pterygota</taxon>
        <taxon>Neoptera</taxon>
        <taxon>Endopterygota</taxon>
        <taxon>Hymenoptera</taxon>
        <taxon>Apocrita</taxon>
        <taxon>Aculeata</taxon>
        <taxon>Vespoidea</taxon>
        <taxon>Vespidae</taxon>
        <taxon>Vespinae</taxon>
        <taxon>Vespula</taxon>
    </lineage>
</organism>
<proteinExistence type="predicted"/>
<evidence type="ECO:0000313" key="2">
    <source>
        <dbReference type="EMBL" id="KAL2724607.1"/>
    </source>
</evidence>
<evidence type="ECO:0000256" key="1">
    <source>
        <dbReference type="SAM" id="MobiDB-lite"/>
    </source>
</evidence>
<feature type="region of interest" description="Disordered" evidence="1">
    <location>
        <begin position="228"/>
        <end position="263"/>
    </location>
</feature>
<gene>
    <name evidence="2" type="ORF">V1477_018468</name>
</gene>
<dbReference type="Proteomes" id="UP001607303">
    <property type="component" value="Unassembled WGS sequence"/>
</dbReference>
<feature type="compositionally biased region" description="Polar residues" evidence="1">
    <location>
        <begin position="241"/>
        <end position="251"/>
    </location>
</feature>
<comment type="caution">
    <text evidence="2">The sequence shown here is derived from an EMBL/GenBank/DDBJ whole genome shotgun (WGS) entry which is preliminary data.</text>
</comment>
<accession>A0ABD2AVG2</accession>
<name>A0ABD2AVG2_VESMC</name>
<feature type="compositionally biased region" description="Polar residues" evidence="1">
    <location>
        <begin position="56"/>
        <end position="67"/>
    </location>
</feature>